<gene>
    <name evidence="1" type="ORF">D8M05_05500</name>
</gene>
<accession>A0A494Z3T4</accession>
<dbReference type="Proteomes" id="UP000281813">
    <property type="component" value="Unassembled WGS sequence"/>
</dbReference>
<comment type="caution">
    <text evidence="1">The sequence shown here is derived from an EMBL/GenBank/DDBJ whole genome shotgun (WGS) entry which is preliminary data.</text>
</comment>
<evidence type="ECO:0000313" key="1">
    <source>
        <dbReference type="EMBL" id="RKQ17126.1"/>
    </source>
</evidence>
<dbReference type="RefSeq" id="WP_121129460.1">
    <property type="nucleotide sequence ID" value="NZ_RBZO01000006.1"/>
</dbReference>
<sequence length="74" mass="8848">MTGMIWMNIDKPTKTITTHKPNCNYIPKKEPKHKGIERELRDGGWFAIGSDEYDRQFFYNIYPEFKRKTCNSCK</sequence>
<protein>
    <submittedName>
        <fullName evidence="1">Uncharacterized protein</fullName>
    </submittedName>
</protein>
<proteinExistence type="predicted"/>
<dbReference type="AlphaFoldDB" id="A0A494Z3T4"/>
<organism evidence="1 2">
    <name type="scientific">Oceanobacillus bengalensis</name>
    <dbReference type="NCBI Taxonomy" id="1435466"/>
    <lineage>
        <taxon>Bacteria</taxon>
        <taxon>Bacillati</taxon>
        <taxon>Bacillota</taxon>
        <taxon>Bacilli</taxon>
        <taxon>Bacillales</taxon>
        <taxon>Bacillaceae</taxon>
        <taxon>Oceanobacillus</taxon>
    </lineage>
</organism>
<reference evidence="1 2" key="1">
    <citation type="journal article" date="2015" name="Antonie Van Leeuwenhoek">
        <title>Oceanobacillus bengalensis sp. nov., a bacterium isolated from seawater of the Bay of Bengal.</title>
        <authorList>
            <person name="Yongchang O."/>
            <person name="Xiang W."/>
            <person name="Wang G."/>
        </authorList>
    </citation>
    <scope>NUCLEOTIDE SEQUENCE [LARGE SCALE GENOMIC DNA]</scope>
    <source>
        <strain evidence="1 2">MCCC 1K00260</strain>
    </source>
</reference>
<name>A0A494Z3T4_9BACI</name>
<evidence type="ECO:0000313" key="2">
    <source>
        <dbReference type="Proteomes" id="UP000281813"/>
    </source>
</evidence>
<dbReference type="EMBL" id="RBZO01000006">
    <property type="protein sequence ID" value="RKQ17126.1"/>
    <property type="molecule type" value="Genomic_DNA"/>
</dbReference>
<keyword evidence="2" id="KW-1185">Reference proteome</keyword>